<dbReference type="AlphaFoldDB" id="A0A8H6W7P1"/>
<keyword evidence="12" id="KW-1185">Reference proteome</keyword>
<evidence type="ECO:0000256" key="5">
    <source>
        <dbReference type="ARBA" id="ARBA00022777"/>
    </source>
</evidence>
<dbReference type="PROSITE" id="PS50011">
    <property type="entry name" value="PROTEIN_KINASE_DOM"/>
    <property type="match status" value="1"/>
</dbReference>
<organism evidence="11 12">
    <name type="scientific">Mycena chlorophos</name>
    <name type="common">Agaric fungus</name>
    <name type="synonym">Agaricus chlorophos</name>
    <dbReference type="NCBI Taxonomy" id="658473"/>
    <lineage>
        <taxon>Eukaryota</taxon>
        <taxon>Fungi</taxon>
        <taxon>Dikarya</taxon>
        <taxon>Basidiomycota</taxon>
        <taxon>Agaricomycotina</taxon>
        <taxon>Agaricomycetes</taxon>
        <taxon>Agaricomycetidae</taxon>
        <taxon>Agaricales</taxon>
        <taxon>Marasmiineae</taxon>
        <taxon>Mycenaceae</taxon>
        <taxon>Mycena</taxon>
    </lineage>
</organism>
<keyword evidence="4" id="KW-0547">Nucleotide-binding</keyword>
<dbReference type="Gene3D" id="3.30.200.20">
    <property type="entry name" value="Phosphorylase Kinase, domain 1"/>
    <property type="match status" value="1"/>
</dbReference>
<evidence type="ECO:0000256" key="2">
    <source>
        <dbReference type="ARBA" id="ARBA00022527"/>
    </source>
</evidence>
<dbReference type="GO" id="GO:0005524">
    <property type="term" value="F:ATP binding"/>
    <property type="evidence" value="ECO:0007669"/>
    <property type="project" value="UniProtKB-KW"/>
</dbReference>
<dbReference type="PANTHER" id="PTHR24361:SF433">
    <property type="entry name" value="PROTEIN KINASE DOMAIN-CONTAINING PROTEIN"/>
    <property type="match status" value="1"/>
</dbReference>
<proteinExistence type="predicted"/>
<evidence type="ECO:0000256" key="8">
    <source>
        <dbReference type="ARBA" id="ARBA00048679"/>
    </source>
</evidence>
<keyword evidence="2 11" id="KW-0723">Serine/threonine-protein kinase</keyword>
<dbReference type="PANTHER" id="PTHR24361">
    <property type="entry name" value="MITOGEN-ACTIVATED KINASE KINASE KINASE"/>
    <property type="match status" value="1"/>
</dbReference>
<dbReference type="Proteomes" id="UP000613580">
    <property type="component" value="Unassembled WGS sequence"/>
</dbReference>
<gene>
    <name evidence="11" type="ORF">HMN09_00756200</name>
</gene>
<reference evidence="11" key="1">
    <citation type="submission" date="2020-05" db="EMBL/GenBank/DDBJ databases">
        <title>Mycena genomes resolve the evolution of fungal bioluminescence.</title>
        <authorList>
            <person name="Tsai I.J."/>
        </authorList>
    </citation>
    <scope>NUCLEOTIDE SEQUENCE</scope>
    <source>
        <strain evidence="11">110903Hualien_Pintung</strain>
    </source>
</reference>
<evidence type="ECO:0000256" key="4">
    <source>
        <dbReference type="ARBA" id="ARBA00022741"/>
    </source>
</evidence>
<dbReference type="Gene3D" id="1.10.510.10">
    <property type="entry name" value="Transferase(Phosphotransferase) domain 1"/>
    <property type="match status" value="1"/>
</dbReference>
<evidence type="ECO:0000313" key="11">
    <source>
        <dbReference type="EMBL" id="KAF7306016.1"/>
    </source>
</evidence>
<name>A0A8H6W7P1_MYCCL</name>
<feature type="domain" description="Protein kinase" evidence="10">
    <location>
        <begin position="20"/>
        <end position="301"/>
    </location>
</feature>
<sequence length="350" mass="39609">MSYADPNLPDLTGHIVDGSQKLLRIVATSAHSVVYESEDVHESRKINKYMRKYAVKCVRYALPGSPDAERQATELRAHEALSSRFSIVTFHRSFIEGDLLFFLLDYQLNGHLRDDPNGEQVPNDLPFVKGIMHQLLGVVEYMHQEGWFHRDLKLEHVLRDFTGQLKIIDFASATQQVRCAEFGFGTPAYMPPEALDPSKGDYSPAACDKWALAIIFFGLITGGKRPWARAHHDDPDYAAFCKATRSRFTSGEKYLLKTFGIRRETAVFLCSCFNSNESLRPTFDDAFDFFRPKTGCLYRFLNPMPISDLPSLKDAPSTPSRERRGSDGDVQTTKPSGLAVIMWKLRRASV</sequence>
<comment type="caution">
    <text evidence="11">The sequence shown here is derived from an EMBL/GenBank/DDBJ whole genome shotgun (WGS) entry which is preliminary data.</text>
</comment>
<evidence type="ECO:0000313" key="12">
    <source>
        <dbReference type="Proteomes" id="UP000613580"/>
    </source>
</evidence>
<dbReference type="Pfam" id="PF00069">
    <property type="entry name" value="Pkinase"/>
    <property type="match status" value="1"/>
</dbReference>
<keyword evidence="3" id="KW-0808">Transferase</keyword>
<accession>A0A8H6W7P1</accession>
<dbReference type="EMBL" id="JACAZE010000009">
    <property type="protein sequence ID" value="KAF7306016.1"/>
    <property type="molecule type" value="Genomic_DNA"/>
</dbReference>
<protein>
    <recommendedName>
        <fullName evidence="1">non-specific serine/threonine protein kinase</fullName>
        <ecNumber evidence="1">2.7.11.1</ecNumber>
    </recommendedName>
</protein>
<feature type="region of interest" description="Disordered" evidence="9">
    <location>
        <begin position="309"/>
        <end position="333"/>
    </location>
</feature>
<evidence type="ECO:0000256" key="1">
    <source>
        <dbReference type="ARBA" id="ARBA00012513"/>
    </source>
</evidence>
<dbReference type="GO" id="GO:0004674">
    <property type="term" value="F:protein serine/threonine kinase activity"/>
    <property type="evidence" value="ECO:0007669"/>
    <property type="project" value="UniProtKB-KW"/>
</dbReference>
<dbReference type="SMART" id="SM00220">
    <property type="entry name" value="S_TKc"/>
    <property type="match status" value="1"/>
</dbReference>
<dbReference type="SUPFAM" id="SSF56112">
    <property type="entry name" value="Protein kinase-like (PK-like)"/>
    <property type="match status" value="1"/>
</dbReference>
<keyword evidence="6" id="KW-0067">ATP-binding</keyword>
<evidence type="ECO:0000256" key="3">
    <source>
        <dbReference type="ARBA" id="ARBA00022679"/>
    </source>
</evidence>
<comment type="catalytic activity">
    <reaction evidence="7">
        <text>L-threonyl-[protein] + ATP = O-phospho-L-threonyl-[protein] + ADP + H(+)</text>
        <dbReference type="Rhea" id="RHEA:46608"/>
        <dbReference type="Rhea" id="RHEA-COMP:11060"/>
        <dbReference type="Rhea" id="RHEA-COMP:11605"/>
        <dbReference type="ChEBI" id="CHEBI:15378"/>
        <dbReference type="ChEBI" id="CHEBI:30013"/>
        <dbReference type="ChEBI" id="CHEBI:30616"/>
        <dbReference type="ChEBI" id="CHEBI:61977"/>
        <dbReference type="ChEBI" id="CHEBI:456216"/>
        <dbReference type="EC" id="2.7.11.1"/>
    </reaction>
</comment>
<dbReference type="OrthoDB" id="541276at2759"/>
<dbReference type="InterPro" id="IPR000719">
    <property type="entry name" value="Prot_kinase_dom"/>
</dbReference>
<keyword evidence="5 11" id="KW-0418">Kinase</keyword>
<dbReference type="InterPro" id="IPR011009">
    <property type="entry name" value="Kinase-like_dom_sf"/>
</dbReference>
<evidence type="ECO:0000256" key="6">
    <source>
        <dbReference type="ARBA" id="ARBA00022840"/>
    </source>
</evidence>
<evidence type="ECO:0000256" key="9">
    <source>
        <dbReference type="SAM" id="MobiDB-lite"/>
    </source>
</evidence>
<dbReference type="GO" id="GO:0005737">
    <property type="term" value="C:cytoplasm"/>
    <property type="evidence" value="ECO:0007669"/>
    <property type="project" value="TreeGrafter"/>
</dbReference>
<evidence type="ECO:0000259" key="10">
    <source>
        <dbReference type="PROSITE" id="PS50011"/>
    </source>
</evidence>
<evidence type="ECO:0000256" key="7">
    <source>
        <dbReference type="ARBA" id="ARBA00047899"/>
    </source>
</evidence>
<dbReference type="InterPro" id="IPR053235">
    <property type="entry name" value="Ser_Thr_kinase"/>
</dbReference>
<dbReference type="EC" id="2.7.11.1" evidence="1"/>
<comment type="catalytic activity">
    <reaction evidence="8">
        <text>L-seryl-[protein] + ATP = O-phospho-L-seryl-[protein] + ADP + H(+)</text>
        <dbReference type="Rhea" id="RHEA:17989"/>
        <dbReference type="Rhea" id="RHEA-COMP:9863"/>
        <dbReference type="Rhea" id="RHEA-COMP:11604"/>
        <dbReference type="ChEBI" id="CHEBI:15378"/>
        <dbReference type="ChEBI" id="CHEBI:29999"/>
        <dbReference type="ChEBI" id="CHEBI:30616"/>
        <dbReference type="ChEBI" id="CHEBI:83421"/>
        <dbReference type="ChEBI" id="CHEBI:456216"/>
        <dbReference type="EC" id="2.7.11.1"/>
    </reaction>
</comment>